<proteinExistence type="predicted"/>
<evidence type="ECO:0000313" key="1">
    <source>
        <dbReference type="EMBL" id="MCI4388614.1"/>
    </source>
</evidence>
<protein>
    <submittedName>
        <fullName evidence="1">Uncharacterized protein</fullName>
    </submittedName>
</protein>
<comment type="caution">
    <text evidence="1">The sequence shown here is derived from an EMBL/GenBank/DDBJ whole genome shotgun (WGS) entry which is preliminary data.</text>
</comment>
<organism evidence="1 2">
    <name type="scientific">Pangasianodon gigas</name>
    <name type="common">Mekong giant catfish</name>
    <name type="synonym">Pangasius gigas</name>
    <dbReference type="NCBI Taxonomy" id="30993"/>
    <lineage>
        <taxon>Eukaryota</taxon>
        <taxon>Metazoa</taxon>
        <taxon>Chordata</taxon>
        <taxon>Craniata</taxon>
        <taxon>Vertebrata</taxon>
        <taxon>Euteleostomi</taxon>
        <taxon>Actinopterygii</taxon>
        <taxon>Neopterygii</taxon>
        <taxon>Teleostei</taxon>
        <taxon>Ostariophysi</taxon>
        <taxon>Siluriformes</taxon>
        <taxon>Pangasiidae</taxon>
        <taxon>Pangasianodon</taxon>
    </lineage>
</organism>
<gene>
    <name evidence="1" type="ORF">PGIGA_G00087890</name>
</gene>
<keyword evidence="2" id="KW-1185">Reference proteome</keyword>
<dbReference type="Proteomes" id="UP000829447">
    <property type="component" value="Linkage Group LG17"/>
</dbReference>
<reference evidence="1 2" key="1">
    <citation type="journal article" date="2022" name="bioRxiv">
        <title>An ancient truncated duplication of the anti-Mullerian hormone receptor type 2 gene is a potential conserved master sex determinant in the Pangasiidae catfish family.</title>
        <authorList>
            <person name="Wen M."/>
            <person name="Pan Q."/>
            <person name="Jouanno E."/>
            <person name="Montfort J."/>
            <person name="Zahm M."/>
            <person name="Cabau C."/>
            <person name="Klopp C."/>
            <person name="Iampietro C."/>
            <person name="Roques C."/>
            <person name="Bouchez O."/>
            <person name="Castinel A."/>
            <person name="Donnadieu C."/>
            <person name="Parrinello H."/>
            <person name="Poncet C."/>
            <person name="Belmonte E."/>
            <person name="Gautier V."/>
            <person name="Avarre J.-C."/>
            <person name="Dugue R."/>
            <person name="Gustiano R."/>
            <person name="Ha T.T.T."/>
            <person name="Campet M."/>
            <person name="Sriphairoj K."/>
            <person name="Ribolli J."/>
            <person name="de Almeida F.L."/>
            <person name="Desvignes T."/>
            <person name="Postlethwait J.H."/>
            <person name="Bucao C.F."/>
            <person name="Robinson-Rechavi M."/>
            <person name="Bobe J."/>
            <person name="Herpin A."/>
            <person name="Guiguen Y."/>
        </authorList>
    </citation>
    <scope>NUCLEOTIDE SEQUENCE [LARGE SCALE GENOMIC DNA]</scope>
    <source>
        <strain evidence="1">YG-Dec2019</strain>
    </source>
</reference>
<sequence>MVLRNLFRAVIMGPPGSGKGTVSSRISESFGLQHLSSGDMLRANIKAKSELGLLMKSCIDQGQLIPDDVMSRLILASLREMERSSWLLDGKTLSHSRLHHVIIAPSLFFFFFK</sequence>
<name>A0ACC5XB76_PANGG</name>
<dbReference type="EMBL" id="CM040470">
    <property type="protein sequence ID" value="MCI4388614.1"/>
    <property type="molecule type" value="Genomic_DNA"/>
</dbReference>
<accession>A0ACC5XB76</accession>
<evidence type="ECO:0000313" key="2">
    <source>
        <dbReference type="Proteomes" id="UP000829447"/>
    </source>
</evidence>